<evidence type="ECO:0000259" key="7">
    <source>
        <dbReference type="PROSITE" id="PS50305"/>
    </source>
</evidence>
<feature type="binding site" evidence="5">
    <location>
        <begin position="222"/>
        <end position="224"/>
    </location>
    <ligand>
        <name>NAD(+)</name>
        <dbReference type="ChEBI" id="CHEBI:57540"/>
    </ligand>
</feature>
<dbReference type="EC" id="2.3.1.286" evidence="5"/>
<dbReference type="GO" id="GO:0005737">
    <property type="term" value="C:cytoplasm"/>
    <property type="evidence" value="ECO:0007669"/>
    <property type="project" value="UniProtKB-SubCell"/>
</dbReference>
<feature type="binding site" evidence="5 6">
    <location>
        <position position="185"/>
    </location>
    <ligand>
        <name>Zn(2+)</name>
        <dbReference type="ChEBI" id="CHEBI:29105"/>
    </ligand>
</feature>
<dbReference type="InterPro" id="IPR029035">
    <property type="entry name" value="DHS-like_NAD/FAD-binding_dom"/>
</dbReference>
<feature type="active site" description="Proton acceptor" evidence="5 6">
    <location>
        <position position="123"/>
    </location>
</feature>
<comment type="similarity">
    <text evidence="5">Belongs to the sirtuin family. Class II subfamily.</text>
</comment>
<dbReference type="GO" id="GO:0017136">
    <property type="term" value="F:histone deacetylase activity, NAD-dependent"/>
    <property type="evidence" value="ECO:0007669"/>
    <property type="project" value="TreeGrafter"/>
</dbReference>
<protein>
    <recommendedName>
        <fullName evidence="5">NAD-dependent protein deacetylase</fullName>
        <ecNumber evidence="5">2.3.1.286</ecNumber>
    </recommendedName>
    <alternativeName>
        <fullName evidence="5">Regulatory protein SIR2 homolog</fullName>
    </alternativeName>
</protein>
<feature type="binding site" evidence="5">
    <location>
        <position position="266"/>
    </location>
    <ligand>
        <name>NAD(+)</name>
        <dbReference type="ChEBI" id="CHEBI:57540"/>
    </ligand>
</feature>
<reference evidence="8 9" key="1">
    <citation type="submission" date="2020-08" db="EMBL/GenBank/DDBJ databases">
        <title>Streptomycin Non-resistant strain, P. mexicana.</title>
        <authorList>
            <person name="Ganesh-Kumar S."/>
            <person name="Zhe T."/>
            <person name="Yu Z."/>
            <person name="Min Y."/>
        </authorList>
    </citation>
    <scope>NUCLEOTIDE SEQUENCE [LARGE SCALE GENOMIC DNA]</scope>
    <source>
        <strain evidence="8 9">GTZY2</strain>
    </source>
</reference>
<evidence type="ECO:0000256" key="6">
    <source>
        <dbReference type="PROSITE-ProRule" id="PRU00236"/>
    </source>
</evidence>
<dbReference type="PANTHER" id="PTHR11085">
    <property type="entry name" value="NAD-DEPENDENT PROTEIN DEACYLASE SIRTUIN-5, MITOCHONDRIAL-RELATED"/>
    <property type="match status" value="1"/>
</dbReference>
<gene>
    <name evidence="5" type="primary">cobB</name>
    <name evidence="8" type="ORF">IAE60_05415</name>
</gene>
<dbReference type="HAMAP" id="MF_01967">
    <property type="entry name" value="Sirtuin_ClassII"/>
    <property type="match status" value="1"/>
</dbReference>
<keyword evidence="5" id="KW-0963">Cytoplasm</keyword>
<dbReference type="GO" id="GO:0008270">
    <property type="term" value="F:zinc ion binding"/>
    <property type="evidence" value="ECO:0007669"/>
    <property type="project" value="UniProtKB-UniRule"/>
</dbReference>
<dbReference type="Pfam" id="PF02146">
    <property type="entry name" value="SIR2"/>
    <property type="match status" value="1"/>
</dbReference>
<feature type="binding site" evidence="5 6">
    <location>
        <position position="131"/>
    </location>
    <ligand>
        <name>Zn(2+)</name>
        <dbReference type="ChEBI" id="CHEBI:29105"/>
    </ligand>
</feature>
<dbReference type="Gene3D" id="3.30.1600.10">
    <property type="entry name" value="SIR2/SIRT2 'Small Domain"/>
    <property type="match status" value="1"/>
</dbReference>
<feature type="domain" description="Deacetylase sirtuin-type" evidence="7">
    <location>
        <begin position="1"/>
        <end position="281"/>
    </location>
</feature>
<keyword evidence="3 5" id="KW-0862">Zinc</keyword>
<evidence type="ECO:0000313" key="8">
    <source>
        <dbReference type="EMBL" id="QNN78853.1"/>
    </source>
</evidence>
<dbReference type="AlphaFoldDB" id="A0A7G9TFH8"/>
<evidence type="ECO:0000256" key="5">
    <source>
        <dbReference type="HAMAP-Rule" id="MF_01967"/>
    </source>
</evidence>
<dbReference type="CDD" id="cd01409">
    <property type="entry name" value="SIRT4"/>
    <property type="match status" value="1"/>
</dbReference>
<dbReference type="PROSITE" id="PS50305">
    <property type="entry name" value="SIRTUIN"/>
    <property type="match status" value="1"/>
</dbReference>
<dbReference type="PANTHER" id="PTHR11085:SF10">
    <property type="entry name" value="NAD-DEPENDENT PROTEIN DEACYLASE SIRTUIN-5, MITOCHONDRIAL-RELATED"/>
    <property type="match status" value="1"/>
</dbReference>
<keyword evidence="2 5" id="KW-0479">Metal-binding</keyword>
<evidence type="ECO:0000313" key="9">
    <source>
        <dbReference type="Proteomes" id="UP000515838"/>
    </source>
</evidence>
<dbReference type="InterPro" id="IPR003000">
    <property type="entry name" value="Sirtuin"/>
</dbReference>
<dbReference type="InterPro" id="IPR026591">
    <property type="entry name" value="Sirtuin_cat_small_dom_sf"/>
</dbReference>
<dbReference type="GO" id="GO:0070403">
    <property type="term" value="F:NAD+ binding"/>
    <property type="evidence" value="ECO:0007669"/>
    <property type="project" value="UniProtKB-UniRule"/>
</dbReference>
<comment type="catalytic activity">
    <reaction evidence="5">
        <text>N(6)-acetyl-L-lysyl-[protein] + NAD(+) + H2O = 2''-O-acetyl-ADP-D-ribose + nicotinamide + L-lysyl-[protein]</text>
        <dbReference type="Rhea" id="RHEA:43636"/>
        <dbReference type="Rhea" id="RHEA-COMP:9752"/>
        <dbReference type="Rhea" id="RHEA-COMP:10731"/>
        <dbReference type="ChEBI" id="CHEBI:15377"/>
        <dbReference type="ChEBI" id="CHEBI:17154"/>
        <dbReference type="ChEBI" id="CHEBI:29969"/>
        <dbReference type="ChEBI" id="CHEBI:57540"/>
        <dbReference type="ChEBI" id="CHEBI:61930"/>
        <dbReference type="ChEBI" id="CHEBI:83767"/>
        <dbReference type="EC" id="2.3.1.286"/>
    </reaction>
</comment>
<dbReference type="NCBIfam" id="NF003738">
    <property type="entry name" value="PRK05333.1"/>
    <property type="match status" value="1"/>
</dbReference>
<feature type="binding site" evidence="5">
    <location>
        <begin position="248"/>
        <end position="250"/>
    </location>
    <ligand>
        <name>NAD(+)</name>
        <dbReference type="ChEBI" id="CHEBI:57540"/>
    </ligand>
</feature>
<comment type="caution">
    <text evidence="5">Lacks conserved residue(s) required for the propagation of feature annotation.</text>
</comment>
<dbReference type="Proteomes" id="UP000515838">
    <property type="component" value="Chromosome"/>
</dbReference>
<dbReference type="InterPro" id="IPR026590">
    <property type="entry name" value="Ssirtuin_cat_dom"/>
</dbReference>
<evidence type="ECO:0000256" key="4">
    <source>
        <dbReference type="ARBA" id="ARBA00023027"/>
    </source>
</evidence>
<feature type="binding site" evidence="5">
    <location>
        <begin position="105"/>
        <end position="108"/>
    </location>
    <ligand>
        <name>NAD(+)</name>
        <dbReference type="ChEBI" id="CHEBI:57540"/>
    </ligand>
</feature>
<dbReference type="SUPFAM" id="SSF52467">
    <property type="entry name" value="DHS-like NAD/FAD-binding domain"/>
    <property type="match status" value="1"/>
</dbReference>
<feature type="binding site" evidence="5 6">
    <location>
        <position position="182"/>
    </location>
    <ligand>
        <name>Zn(2+)</name>
        <dbReference type="ChEBI" id="CHEBI:29105"/>
    </ligand>
</feature>
<comment type="subcellular location">
    <subcellularLocation>
        <location evidence="5">Cytoplasm</location>
    </subcellularLocation>
</comment>
<comment type="cofactor">
    <cofactor evidence="5">
        <name>Zn(2+)</name>
        <dbReference type="ChEBI" id="CHEBI:29105"/>
    </cofactor>
    <text evidence="5">Binds 1 zinc ion per subunit.</text>
</comment>
<keyword evidence="4 5" id="KW-0520">NAD</keyword>
<keyword evidence="1 5" id="KW-0808">Transferase</keyword>
<dbReference type="Gene3D" id="3.40.50.1220">
    <property type="entry name" value="TPP-binding domain"/>
    <property type="match status" value="1"/>
</dbReference>
<dbReference type="InterPro" id="IPR050134">
    <property type="entry name" value="NAD-dep_sirtuin_deacylases"/>
</dbReference>
<evidence type="ECO:0000256" key="2">
    <source>
        <dbReference type="ARBA" id="ARBA00022723"/>
    </source>
</evidence>
<dbReference type="EMBL" id="CP060731">
    <property type="protein sequence ID" value="QNN78853.1"/>
    <property type="molecule type" value="Genomic_DNA"/>
</dbReference>
<evidence type="ECO:0000256" key="1">
    <source>
        <dbReference type="ARBA" id="ARBA00022679"/>
    </source>
</evidence>
<evidence type="ECO:0000256" key="3">
    <source>
        <dbReference type="ARBA" id="ARBA00022833"/>
    </source>
</evidence>
<dbReference type="InterPro" id="IPR026587">
    <property type="entry name" value="Sirtuin_class_II"/>
</dbReference>
<proteinExistence type="inferred from homology"/>
<accession>A0A7G9TFH8</accession>
<organism evidence="8 9">
    <name type="scientific">Pseudoxanthomonas mexicana</name>
    <dbReference type="NCBI Taxonomy" id="128785"/>
    <lineage>
        <taxon>Bacteria</taxon>
        <taxon>Pseudomonadati</taxon>
        <taxon>Pseudomonadota</taxon>
        <taxon>Gammaproteobacteria</taxon>
        <taxon>Lysobacterales</taxon>
        <taxon>Lysobacteraceae</taxon>
        <taxon>Pseudoxanthomonas</taxon>
    </lineage>
</organism>
<sequence>MAYAAVMSDSRLEDFIAAHRRLFVLTGAGCSTGSGIPDYRDEQGAWKRTPPVTYQAFVGDGITRRRYWARSLVGWPRIAQAQPNAAHRALAALEAQGRCSQLLTQNVDGLHQAAGSRAVIDLHGRLDAVVCLGCGASSSRADVQRRLAEANPAWAGLAAGAAPDGDADLEDRDFATFQVPACDACGGMLKPDVVFFGENVPRARVDAAMAGLAQADAMLVVGSSLMVYSGLRFVHAAVRAQIPVAAVNLGRTRADDLLRFRMAAPCGDALRFLLAADVPAPVMPPAAAAG</sequence>
<comment type="function">
    <text evidence="5">NAD-dependent protein deacetylase which modulates the activities of several enzymes which are inactive in their acetylated form.</text>
</comment>
<feature type="binding site" evidence="5 6">
    <location>
        <position position="134"/>
    </location>
    <ligand>
        <name>Zn(2+)</name>
        <dbReference type="ChEBI" id="CHEBI:29105"/>
    </ligand>
</feature>
<name>A0A7G9TFH8_PSEMX</name>